<dbReference type="EMBL" id="AUBJ02000001">
    <property type="protein sequence ID" value="MCP2329786.1"/>
    <property type="molecule type" value="Genomic_DNA"/>
</dbReference>
<evidence type="ECO:0000313" key="3">
    <source>
        <dbReference type="EMBL" id="MCP2329786.1"/>
    </source>
</evidence>
<dbReference type="RefSeq" id="WP_155886162.1">
    <property type="nucleotide sequence ID" value="NZ_AUBJ02000001.1"/>
</dbReference>
<keyword evidence="4" id="KW-1185">Reference proteome</keyword>
<sequence length="202" mass="21761">MQKHSSSVMGALLLAAALVLASCSTEDASEPDTTDATTESTAAPSLTEEFPRETELLAPPVSTPLDATDIEPCALISDQEVSAMGYDAGSARTGFENSCTWDSTEHEGSRATLRANTEDGGLSWIYQIRDRYGVFDEMMVGEYPAVHAHTIEDESRCVLYTGIADDQYLNTNFVRNTLDDFDACQAAIEFTEAVIAELPAAS</sequence>
<feature type="chain" id="PRO_5045721442" description="DUF3558 domain-containing protein" evidence="2">
    <location>
        <begin position="22"/>
        <end position="202"/>
    </location>
</feature>
<dbReference type="InterPro" id="IPR024520">
    <property type="entry name" value="DUF3558"/>
</dbReference>
<reference evidence="3 4" key="2">
    <citation type="submission" date="2022-06" db="EMBL/GenBank/DDBJ databases">
        <title>Genomic Encyclopedia of Type Strains, Phase I: the one thousand microbial genomes (KMG-I) project.</title>
        <authorList>
            <person name="Kyrpides N."/>
        </authorList>
    </citation>
    <scope>NUCLEOTIDE SEQUENCE [LARGE SCALE GENOMIC DNA]</scope>
    <source>
        <strain evidence="3 4">DSM 43889</strain>
    </source>
</reference>
<accession>A0ABT1JDB9</accession>
<name>A0ABT1JDB9_ACTCY</name>
<protein>
    <recommendedName>
        <fullName evidence="5">DUF3558 domain-containing protein</fullName>
    </recommendedName>
</protein>
<organism evidence="3 4">
    <name type="scientific">Actinoalloteichus caeruleus DSM 43889</name>
    <dbReference type="NCBI Taxonomy" id="1120930"/>
    <lineage>
        <taxon>Bacteria</taxon>
        <taxon>Bacillati</taxon>
        <taxon>Actinomycetota</taxon>
        <taxon>Actinomycetes</taxon>
        <taxon>Pseudonocardiales</taxon>
        <taxon>Pseudonocardiaceae</taxon>
        <taxon>Actinoalloteichus</taxon>
        <taxon>Actinoalloteichus cyanogriseus</taxon>
    </lineage>
</organism>
<gene>
    <name evidence="3" type="ORF">G443_000056</name>
</gene>
<keyword evidence="2" id="KW-0732">Signal</keyword>
<proteinExistence type="predicted"/>
<feature type="region of interest" description="Disordered" evidence="1">
    <location>
        <begin position="26"/>
        <end position="65"/>
    </location>
</feature>
<feature type="compositionally biased region" description="Low complexity" evidence="1">
    <location>
        <begin position="34"/>
        <end position="45"/>
    </location>
</feature>
<dbReference type="Proteomes" id="UP000791080">
    <property type="component" value="Unassembled WGS sequence"/>
</dbReference>
<evidence type="ECO:0000256" key="2">
    <source>
        <dbReference type="SAM" id="SignalP"/>
    </source>
</evidence>
<evidence type="ECO:0000256" key="1">
    <source>
        <dbReference type="SAM" id="MobiDB-lite"/>
    </source>
</evidence>
<dbReference type="Pfam" id="PF12079">
    <property type="entry name" value="DUF3558"/>
    <property type="match status" value="1"/>
</dbReference>
<feature type="signal peptide" evidence="2">
    <location>
        <begin position="1"/>
        <end position="21"/>
    </location>
</feature>
<reference evidence="3 4" key="1">
    <citation type="submission" date="2013-07" db="EMBL/GenBank/DDBJ databases">
        <authorList>
            <consortium name="DOE Joint Genome Institute"/>
            <person name="Reeve W."/>
            <person name="Huntemann M."/>
            <person name="Han J."/>
            <person name="Chen A."/>
            <person name="Kyrpides N."/>
            <person name="Mavromatis K."/>
            <person name="Markowitz V."/>
            <person name="Palaniappan K."/>
            <person name="Ivanova N."/>
            <person name="Schaumberg A."/>
            <person name="Pati A."/>
            <person name="Liolios K."/>
            <person name="Nordberg H.P."/>
            <person name="Cantor M.N."/>
            <person name="Hua S.X."/>
            <person name="Woyke T."/>
        </authorList>
    </citation>
    <scope>NUCLEOTIDE SEQUENCE [LARGE SCALE GENOMIC DNA]</scope>
    <source>
        <strain evidence="3 4">DSM 43889</strain>
    </source>
</reference>
<evidence type="ECO:0000313" key="4">
    <source>
        <dbReference type="Proteomes" id="UP000791080"/>
    </source>
</evidence>
<evidence type="ECO:0008006" key="5">
    <source>
        <dbReference type="Google" id="ProtNLM"/>
    </source>
</evidence>
<dbReference type="PROSITE" id="PS51257">
    <property type="entry name" value="PROKAR_LIPOPROTEIN"/>
    <property type="match status" value="1"/>
</dbReference>
<comment type="caution">
    <text evidence="3">The sequence shown here is derived from an EMBL/GenBank/DDBJ whole genome shotgun (WGS) entry which is preliminary data.</text>
</comment>